<dbReference type="InterPro" id="IPR028082">
    <property type="entry name" value="Peripla_BP_I"/>
</dbReference>
<name>A0A2P9HDH3_9HYPH</name>
<protein>
    <submittedName>
        <fullName evidence="1">Uncharacterized protein</fullName>
    </submittedName>
</protein>
<sequence length="393" mass="43207">MAFCMSQNNKIDIPVGVLFSHSGPYQKLGYEGYCGAMAAIKAVNDRALPFNLVPRIADPSGNPDRYAPLSEELISQKGVKHIIGCTTSWSRKEVIPVVEKRDTLLWYPCVYEGFEASDRVVYAAACANQHLVPLIDFIVPRFGNRAILLGSNYIWGWETNRLAREMLNAAGGEVLGERAIAIGDTDISHLIREIESKKPDFILNNLIGESSYTFLRAYAELGRKNRDFRTDVRPVLSCNLYESELEHVGDAAAGNYSVSCYFRTLPGETNRAFLEAVRSNGFDGSLSAIFAQAYSSVLMIAAGIERAGTDDVEKVLAAVQTHPTSTPLGDVLVEPRTNHIALPAHIGRARQDCSFEIVHEAEVAIQPDPFMARTHLQTSANPGHQPGSLRLVK</sequence>
<dbReference type="Proteomes" id="UP000246073">
    <property type="component" value="Unassembled WGS sequence"/>
</dbReference>
<dbReference type="EMBL" id="OOFM01000001">
    <property type="protein sequence ID" value="SPL62111.1"/>
    <property type="molecule type" value="Genomic_DNA"/>
</dbReference>
<dbReference type="Pfam" id="PF13433">
    <property type="entry name" value="Peripla_BP_5"/>
    <property type="match status" value="1"/>
</dbReference>
<dbReference type="SUPFAM" id="SSF53822">
    <property type="entry name" value="Periplasmic binding protein-like I"/>
    <property type="match status" value="1"/>
</dbReference>
<dbReference type="PANTHER" id="PTHR47628">
    <property type="match status" value="1"/>
</dbReference>
<organism evidence="1 2">
    <name type="scientific">Ochrobactrum soli</name>
    <dbReference type="NCBI Taxonomy" id="2448455"/>
    <lineage>
        <taxon>Bacteria</taxon>
        <taxon>Pseudomonadati</taxon>
        <taxon>Pseudomonadota</taxon>
        <taxon>Alphaproteobacteria</taxon>
        <taxon>Hyphomicrobiales</taxon>
        <taxon>Brucellaceae</taxon>
        <taxon>Brucella/Ochrobactrum group</taxon>
        <taxon>Ochrobactrum</taxon>
    </lineage>
</organism>
<dbReference type="InterPro" id="IPR039570">
    <property type="entry name" value="AmiC_PBP1"/>
</dbReference>
<dbReference type="Gene3D" id="3.40.50.2300">
    <property type="match status" value="2"/>
</dbReference>
<dbReference type="PANTHER" id="PTHR47628:SF1">
    <property type="entry name" value="ALIPHATIC AMIDASE EXPRESSION-REGULATING PROTEIN"/>
    <property type="match status" value="1"/>
</dbReference>
<evidence type="ECO:0000313" key="2">
    <source>
        <dbReference type="Proteomes" id="UP000246073"/>
    </source>
</evidence>
<evidence type="ECO:0000313" key="1">
    <source>
        <dbReference type="EMBL" id="SPL62111.1"/>
    </source>
</evidence>
<gene>
    <name evidence="1" type="ORF">OHAE_4903</name>
</gene>
<dbReference type="CDD" id="cd06357">
    <property type="entry name" value="PBP1_AmiC"/>
    <property type="match status" value="1"/>
</dbReference>
<proteinExistence type="predicted"/>
<dbReference type="GO" id="GO:0033218">
    <property type="term" value="F:amide binding"/>
    <property type="evidence" value="ECO:0007669"/>
    <property type="project" value="InterPro"/>
</dbReference>
<reference evidence="2" key="1">
    <citation type="submission" date="2017-12" db="EMBL/GenBank/DDBJ databases">
        <authorList>
            <person name="Diaz M."/>
        </authorList>
    </citation>
    <scope>NUCLEOTIDE SEQUENCE [LARGE SCALE GENOMIC DNA]</scope>
    <source>
        <strain evidence="2">FI11154</strain>
    </source>
</reference>
<accession>A0A2P9HDH3</accession>
<dbReference type="AlphaFoldDB" id="A0A2P9HDH3"/>